<protein>
    <submittedName>
        <fullName evidence="1">Uncharacterized protein</fullName>
    </submittedName>
</protein>
<proteinExistence type="predicted"/>
<evidence type="ECO:0000313" key="2">
    <source>
        <dbReference type="Proteomes" id="UP000308600"/>
    </source>
</evidence>
<gene>
    <name evidence="1" type="ORF">BDN72DRAFT_903192</name>
</gene>
<organism evidence="1 2">
    <name type="scientific">Pluteus cervinus</name>
    <dbReference type="NCBI Taxonomy" id="181527"/>
    <lineage>
        <taxon>Eukaryota</taxon>
        <taxon>Fungi</taxon>
        <taxon>Dikarya</taxon>
        <taxon>Basidiomycota</taxon>
        <taxon>Agaricomycotina</taxon>
        <taxon>Agaricomycetes</taxon>
        <taxon>Agaricomycetidae</taxon>
        <taxon>Agaricales</taxon>
        <taxon>Pluteineae</taxon>
        <taxon>Pluteaceae</taxon>
        <taxon>Pluteus</taxon>
    </lineage>
</organism>
<keyword evidence="2" id="KW-1185">Reference proteome</keyword>
<dbReference type="EMBL" id="ML208578">
    <property type="protein sequence ID" value="TFK62488.1"/>
    <property type="molecule type" value="Genomic_DNA"/>
</dbReference>
<reference evidence="1 2" key="1">
    <citation type="journal article" date="2019" name="Nat. Ecol. Evol.">
        <title>Megaphylogeny resolves global patterns of mushroom evolution.</title>
        <authorList>
            <person name="Varga T."/>
            <person name="Krizsan K."/>
            <person name="Foldi C."/>
            <person name="Dima B."/>
            <person name="Sanchez-Garcia M."/>
            <person name="Sanchez-Ramirez S."/>
            <person name="Szollosi G.J."/>
            <person name="Szarkandi J.G."/>
            <person name="Papp V."/>
            <person name="Albert L."/>
            <person name="Andreopoulos W."/>
            <person name="Angelini C."/>
            <person name="Antonin V."/>
            <person name="Barry K.W."/>
            <person name="Bougher N.L."/>
            <person name="Buchanan P."/>
            <person name="Buyck B."/>
            <person name="Bense V."/>
            <person name="Catcheside P."/>
            <person name="Chovatia M."/>
            <person name="Cooper J."/>
            <person name="Damon W."/>
            <person name="Desjardin D."/>
            <person name="Finy P."/>
            <person name="Geml J."/>
            <person name="Haridas S."/>
            <person name="Hughes K."/>
            <person name="Justo A."/>
            <person name="Karasinski D."/>
            <person name="Kautmanova I."/>
            <person name="Kiss B."/>
            <person name="Kocsube S."/>
            <person name="Kotiranta H."/>
            <person name="LaButti K.M."/>
            <person name="Lechner B.E."/>
            <person name="Liimatainen K."/>
            <person name="Lipzen A."/>
            <person name="Lukacs Z."/>
            <person name="Mihaltcheva S."/>
            <person name="Morgado L.N."/>
            <person name="Niskanen T."/>
            <person name="Noordeloos M.E."/>
            <person name="Ohm R.A."/>
            <person name="Ortiz-Santana B."/>
            <person name="Ovrebo C."/>
            <person name="Racz N."/>
            <person name="Riley R."/>
            <person name="Savchenko A."/>
            <person name="Shiryaev A."/>
            <person name="Soop K."/>
            <person name="Spirin V."/>
            <person name="Szebenyi C."/>
            <person name="Tomsovsky M."/>
            <person name="Tulloss R.E."/>
            <person name="Uehling J."/>
            <person name="Grigoriev I.V."/>
            <person name="Vagvolgyi C."/>
            <person name="Papp T."/>
            <person name="Martin F.M."/>
            <person name="Miettinen O."/>
            <person name="Hibbett D.S."/>
            <person name="Nagy L.G."/>
        </authorList>
    </citation>
    <scope>NUCLEOTIDE SEQUENCE [LARGE SCALE GENOMIC DNA]</scope>
    <source>
        <strain evidence="1 2">NL-1719</strain>
    </source>
</reference>
<sequence length="947" mass="104625">MDRSPPALHVPDKPSATSTNTNSLASFLEKIEQGAVLSSDDARRYLDVALASPPSDQRQEVLVKLGRSMSGRDPKSTTFLDLAILALETALENTSTTRFRVPPFFLCVLLFKRCTFPNNAPFMDKAFKFLQQHSASAIPQAAAGNLLLLILEVVQSQNPSRSEDLGIALQAVSEPIRSLANQPSLDLQAILTLMGWALLAAIRAPSSPHTLSLVDSAYPHLSLALPPAQHASYLMHRASVYACQSSRTDGPGFVAAIEAIEEARRSISTTDTSSVEVLCQAFTTLPILTPDNSQHIHLLYPFVQWATPLLQVDSPVHKWFLINRESVIMFHVRTLSPPSELGDDVPEEWIHLILYCATCMTSPVELDAQDISFIRSQILQTRSDVIRVPRVQMREYPAGAVQLMANAVAHSILQTEPSASLHVLLSCVFAAFVARAMEVPAAMHAYRYVMANLHTAIDLMLPIAMRYRMDRVVLRIIPDAVSYATELDRHDLALEWADQGRAMIWGQLLHLRFPYSAELPDTLAEQWADATTQMNTSQTIEVPSEPASFDLESFQLRSHTARRLQTLIMEIKKLNNPKFNLFFGGKTFEDIRSTAAILGGPIIFLNVNRYASSALAVVPTIESVIHIPLPSIDYKVLTAIQTLFSQYIASGGRGEEFTLERIGKPVKAPDPPPIPPHAFLSFLEVLRYLWVYIVKPVLDVLKIKPSSPESSEQLPRVWWSTSGPLSSLPIHAAGEYDKDEFENKTSDYVVSSYMPSTSTILYATRSEEEKPKSFHLLAVANPEGCGLPGTEGDLEAINTYVPNSQVTELSKTEATVKANRHLTVPSILANHARLTLTEITKLSLPHAEFAFLSACQTAQGTDDNPSESAHLAAGMLVAGYRSVIGSMWNVRDDCAPQVAREVYKRLFENGKPDYRRAAYALHDAVQALRKEPGVSFGLWVPFIHLGV</sequence>
<name>A0ACD3A9Y3_9AGAR</name>
<dbReference type="Proteomes" id="UP000308600">
    <property type="component" value="Unassembled WGS sequence"/>
</dbReference>
<accession>A0ACD3A9Y3</accession>
<evidence type="ECO:0000313" key="1">
    <source>
        <dbReference type="EMBL" id="TFK62488.1"/>
    </source>
</evidence>